<dbReference type="SUPFAM" id="SSF52540">
    <property type="entry name" value="P-loop containing nucleoside triphosphate hydrolases"/>
    <property type="match status" value="1"/>
</dbReference>
<sequence>SALSILKLLPYPPASHPSGQILFNGQDLLDSDENDLRRVRGNDITMIFQEPMTSLNPLHTIEKQIVEVLKLHQGMADKPARQRTLALLHEVGIREPEKRL</sequence>
<dbReference type="InterPro" id="IPR027417">
    <property type="entry name" value="P-loop_NTPase"/>
</dbReference>
<dbReference type="GO" id="GO:0005524">
    <property type="term" value="F:ATP binding"/>
    <property type="evidence" value="ECO:0007669"/>
    <property type="project" value="UniProtKB-KW"/>
</dbReference>
<name>A0ABS9RMR3_9FLAO</name>
<comment type="subcellular location">
    <subcellularLocation>
        <location evidence="1">Membrane</location>
    </subcellularLocation>
</comment>
<keyword evidence="7" id="KW-1185">Reference proteome</keyword>
<evidence type="ECO:0000256" key="2">
    <source>
        <dbReference type="ARBA" id="ARBA00005417"/>
    </source>
</evidence>
<organism evidence="6 7">
    <name type="scientific">Aestuariibaculum lutulentum</name>
    <dbReference type="NCBI Taxonomy" id="2920935"/>
    <lineage>
        <taxon>Bacteria</taxon>
        <taxon>Pseudomonadati</taxon>
        <taxon>Bacteroidota</taxon>
        <taxon>Flavobacteriia</taxon>
        <taxon>Flavobacteriales</taxon>
        <taxon>Flavobacteriaceae</taxon>
    </lineage>
</organism>
<reference evidence="6" key="1">
    <citation type="submission" date="2022-02" db="EMBL/GenBank/DDBJ databases">
        <title>Aestuariibaculum sp., a marine bacterium isolated from sediment in Guangxi.</title>
        <authorList>
            <person name="Ying J."/>
        </authorList>
    </citation>
    <scope>NUCLEOTIDE SEQUENCE</scope>
    <source>
        <strain evidence="6">L182</strain>
    </source>
</reference>
<evidence type="ECO:0000256" key="1">
    <source>
        <dbReference type="ARBA" id="ARBA00004370"/>
    </source>
</evidence>
<keyword evidence="6" id="KW-0547">Nucleotide-binding</keyword>
<dbReference type="Gene3D" id="3.40.50.300">
    <property type="entry name" value="P-loop containing nucleotide triphosphate hydrolases"/>
    <property type="match status" value="1"/>
</dbReference>
<accession>A0ABS9RMR3</accession>
<dbReference type="InterPro" id="IPR050388">
    <property type="entry name" value="ABC_Ni/Peptide_Import"/>
</dbReference>
<gene>
    <name evidence="6" type="ORF">MKW35_16535</name>
</gene>
<proteinExistence type="inferred from homology"/>
<feature type="non-terminal residue" evidence="6">
    <location>
        <position position="100"/>
    </location>
</feature>
<dbReference type="PANTHER" id="PTHR43297">
    <property type="entry name" value="OLIGOPEPTIDE TRANSPORT ATP-BINDING PROTEIN APPD"/>
    <property type="match status" value="1"/>
</dbReference>
<feature type="non-terminal residue" evidence="6">
    <location>
        <position position="1"/>
    </location>
</feature>
<keyword evidence="3" id="KW-0813">Transport</keyword>
<keyword evidence="6" id="KW-0067">ATP-binding</keyword>
<evidence type="ECO:0000256" key="5">
    <source>
        <dbReference type="ARBA" id="ARBA00023136"/>
    </source>
</evidence>
<keyword evidence="4" id="KW-1003">Cell membrane</keyword>
<comment type="caution">
    <text evidence="6">The sequence shown here is derived from an EMBL/GenBank/DDBJ whole genome shotgun (WGS) entry which is preliminary data.</text>
</comment>
<evidence type="ECO:0000256" key="3">
    <source>
        <dbReference type="ARBA" id="ARBA00022448"/>
    </source>
</evidence>
<dbReference type="Proteomes" id="UP001156141">
    <property type="component" value="Unassembled WGS sequence"/>
</dbReference>
<keyword evidence="5" id="KW-0472">Membrane</keyword>
<dbReference type="EMBL" id="JAKVQD010000108">
    <property type="protein sequence ID" value="MCH4554229.1"/>
    <property type="molecule type" value="Genomic_DNA"/>
</dbReference>
<evidence type="ECO:0000256" key="4">
    <source>
        <dbReference type="ARBA" id="ARBA00022475"/>
    </source>
</evidence>
<dbReference type="PANTHER" id="PTHR43297:SF2">
    <property type="entry name" value="DIPEPTIDE TRANSPORT ATP-BINDING PROTEIN DPPD"/>
    <property type="match status" value="1"/>
</dbReference>
<evidence type="ECO:0000313" key="6">
    <source>
        <dbReference type="EMBL" id="MCH4554229.1"/>
    </source>
</evidence>
<protein>
    <submittedName>
        <fullName evidence="6">Peptide ABC transporter ATP-binding protein</fullName>
    </submittedName>
</protein>
<comment type="similarity">
    <text evidence="2">Belongs to the ABC transporter superfamily.</text>
</comment>
<evidence type="ECO:0000313" key="7">
    <source>
        <dbReference type="Proteomes" id="UP001156141"/>
    </source>
</evidence>